<sequence length="117" mass="13965">MRKGNGIVVKFYEENKTDVKEVLKVKFVKQNGEKKEKEVKRETAEDIQSLNKVLEVEIKEEKVEQKEEVQNEQKQTEQKQEIQKEEKQKEEQKEEVEEQEPNKEEVDKEGKAEAEEM</sequence>
<evidence type="ECO:0000313" key="2">
    <source>
        <dbReference type="EMBL" id="CAI9926781.1"/>
    </source>
</evidence>
<organism evidence="3">
    <name type="scientific">Hexamita inflata</name>
    <dbReference type="NCBI Taxonomy" id="28002"/>
    <lineage>
        <taxon>Eukaryota</taxon>
        <taxon>Metamonada</taxon>
        <taxon>Diplomonadida</taxon>
        <taxon>Hexamitidae</taxon>
        <taxon>Hexamitinae</taxon>
        <taxon>Hexamita</taxon>
    </lineage>
</organism>
<evidence type="ECO:0000313" key="3">
    <source>
        <dbReference type="EMBL" id="CAI9926782.1"/>
    </source>
</evidence>
<reference evidence="4 6" key="2">
    <citation type="submission" date="2024-07" db="EMBL/GenBank/DDBJ databases">
        <authorList>
            <person name="Akdeniz Z."/>
        </authorList>
    </citation>
    <scope>NUCLEOTIDE SEQUENCE [LARGE SCALE GENOMIC DNA]</scope>
</reference>
<protein>
    <submittedName>
        <fullName evidence="4">Hypothetical_protein</fullName>
    </submittedName>
</protein>
<feature type="compositionally biased region" description="Basic and acidic residues" evidence="1">
    <location>
        <begin position="62"/>
        <end position="92"/>
    </location>
</feature>
<proteinExistence type="predicted"/>
<name>A0AA86NUI4_9EUKA</name>
<dbReference type="EMBL" id="CATOUU010000372">
    <property type="protein sequence ID" value="CAI9926781.1"/>
    <property type="molecule type" value="Genomic_DNA"/>
</dbReference>
<evidence type="ECO:0000313" key="6">
    <source>
        <dbReference type="Proteomes" id="UP001642409"/>
    </source>
</evidence>
<dbReference type="Proteomes" id="UP001642409">
    <property type="component" value="Unassembled WGS sequence"/>
</dbReference>
<evidence type="ECO:0000256" key="1">
    <source>
        <dbReference type="SAM" id="MobiDB-lite"/>
    </source>
</evidence>
<evidence type="ECO:0000313" key="4">
    <source>
        <dbReference type="EMBL" id="CAL6094805.1"/>
    </source>
</evidence>
<feature type="region of interest" description="Disordered" evidence="1">
    <location>
        <begin position="62"/>
        <end position="117"/>
    </location>
</feature>
<evidence type="ECO:0000313" key="5">
    <source>
        <dbReference type="EMBL" id="CAL6094807.1"/>
    </source>
</evidence>
<gene>
    <name evidence="2" type="ORF">HINF_LOCUS14426</name>
    <name evidence="3" type="ORF">HINF_LOCUS14427</name>
    <name evidence="4" type="ORF">HINF_LOCUS67644</name>
    <name evidence="5" type="ORF">HINF_LOCUS67645</name>
</gene>
<feature type="compositionally biased region" description="Basic and acidic residues" evidence="1">
    <location>
        <begin position="100"/>
        <end position="117"/>
    </location>
</feature>
<dbReference type="EMBL" id="CAXDID020000470">
    <property type="protein sequence ID" value="CAL6094805.1"/>
    <property type="molecule type" value="Genomic_DNA"/>
</dbReference>
<reference evidence="3" key="1">
    <citation type="submission" date="2023-06" db="EMBL/GenBank/DDBJ databases">
        <authorList>
            <person name="Kurt Z."/>
        </authorList>
    </citation>
    <scope>NUCLEOTIDE SEQUENCE</scope>
</reference>
<dbReference type="EMBL" id="CATOUU010000372">
    <property type="protein sequence ID" value="CAI9926782.1"/>
    <property type="molecule type" value="Genomic_DNA"/>
</dbReference>
<dbReference type="AlphaFoldDB" id="A0AA86NUI4"/>
<keyword evidence="6" id="KW-1185">Reference proteome</keyword>
<dbReference type="EMBL" id="CAXDID020000470">
    <property type="protein sequence ID" value="CAL6094807.1"/>
    <property type="molecule type" value="Genomic_DNA"/>
</dbReference>
<accession>A0AA86NUI4</accession>
<comment type="caution">
    <text evidence="3">The sequence shown here is derived from an EMBL/GenBank/DDBJ whole genome shotgun (WGS) entry which is preliminary data.</text>
</comment>